<accession>A5G079</accession>
<feature type="domain" description="Phosphoribosyltransferase" evidence="1">
    <location>
        <begin position="6"/>
        <end position="176"/>
    </location>
</feature>
<keyword evidence="2" id="KW-0808">Transferase</keyword>
<dbReference type="HOGENOM" id="CLU_083583_0_0_5"/>
<dbReference type="EMBL" id="CP000697">
    <property type="protein sequence ID" value="ABQ31261.1"/>
    <property type="molecule type" value="Genomic_DNA"/>
</dbReference>
<dbReference type="Gene3D" id="3.40.50.2020">
    <property type="match status" value="1"/>
</dbReference>
<dbReference type="eggNOG" id="COG1926">
    <property type="taxonomic scope" value="Bacteria"/>
</dbReference>
<protein>
    <submittedName>
        <fullName evidence="2">Phosphoribosyltransferase</fullName>
    </submittedName>
</protein>
<dbReference type="KEGG" id="acr:Acry_2061"/>
<dbReference type="SUPFAM" id="SSF53271">
    <property type="entry name" value="PRTase-like"/>
    <property type="match status" value="1"/>
</dbReference>
<dbReference type="Pfam" id="PF00156">
    <property type="entry name" value="Pribosyltran"/>
    <property type="match status" value="1"/>
</dbReference>
<name>A5G079_ACICJ</name>
<dbReference type="RefSeq" id="WP_012039786.1">
    <property type="nucleotide sequence ID" value="NC_009484.1"/>
</dbReference>
<dbReference type="InterPro" id="IPR000836">
    <property type="entry name" value="PRTase_dom"/>
</dbReference>
<dbReference type="InterPro" id="IPR029057">
    <property type="entry name" value="PRTase-like"/>
</dbReference>
<dbReference type="STRING" id="349163.Acry_2061"/>
<dbReference type="Proteomes" id="UP000000245">
    <property type="component" value="Chromosome"/>
</dbReference>
<dbReference type="AlphaFoldDB" id="A5G079"/>
<keyword evidence="3" id="KW-1185">Reference proteome</keyword>
<dbReference type="CDD" id="cd06223">
    <property type="entry name" value="PRTases_typeI"/>
    <property type="match status" value="1"/>
</dbReference>
<evidence type="ECO:0000259" key="1">
    <source>
        <dbReference type="Pfam" id="PF00156"/>
    </source>
</evidence>
<keyword evidence="2" id="KW-0328">Glycosyltransferase</keyword>
<organism evidence="2 3">
    <name type="scientific">Acidiphilium cryptum (strain JF-5)</name>
    <dbReference type="NCBI Taxonomy" id="349163"/>
    <lineage>
        <taxon>Bacteria</taxon>
        <taxon>Pseudomonadati</taxon>
        <taxon>Pseudomonadota</taxon>
        <taxon>Alphaproteobacteria</taxon>
        <taxon>Acetobacterales</taxon>
        <taxon>Acidocellaceae</taxon>
        <taxon>Acidiphilium</taxon>
    </lineage>
</organism>
<proteinExistence type="predicted"/>
<dbReference type="GO" id="GO:0016757">
    <property type="term" value="F:glycosyltransferase activity"/>
    <property type="evidence" value="ECO:0007669"/>
    <property type="project" value="UniProtKB-KW"/>
</dbReference>
<evidence type="ECO:0000313" key="2">
    <source>
        <dbReference type="EMBL" id="ABQ31261.1"/>
    </source>
</evidence>
<reference evidence="2 3" key="1">
    <citation type="submission" date="2007-05" db="EMBL/GenBank/DDBJ databases">
        <title>Complete sequence of chromosome of Acidiphilium cryptum JF-5.</title>
        <authorList>
            <consortium name="US DOE Joint Genome Institute"/>
            <person name="Copeland A."/>
            <person name="Lucas S."/>
            <person name="Lapidus A."/>
            <person name="Barry K."/>
            <person name="Detter J.C."/>
            <person name="Glavina del Rio T."/>
            <person name="Hammon N."/>
            <person name="Israni S."/>
            <person name="Dalin E."/>
            <person name="Tice H."/>
            <person name="Pitluck S."/>
            <person name="Sims D."/>
            <person name="Brettin T."/>
            <person name="Bruce D."/>
            <person name="Han C."/>
            <person name="Schmutz J."/>
            <person name="Larimer F."/>
            <person name="Land M."/>
            <person name="Hauser L."/>
            <person name="Kyrpides N."/>
            <person name="Kim E."/>
            <person name="Magnuson T."/>
            <person name="Richardson P."/>
        </authorList>
    </citation>
    <scope>NUCLEOTIDE SEQUENCE [LARGE SCALE GENOMIC DNA]</scope>
    <source>
        <strain evidence="2 3">JF-5</strain>
    </source>
</reference>
<sequence length="221" mass="23231">MFRDRADAGRRLAARLRHLRHRHPVVLALPRGGLPVGFEVAADLEAPLDIVIVRKIGAPDQKELAIGAVAEGDPPLVYLDDGLIRALAVPARYVEAETARQIEEIARRRAVYGAGRTRVPVAGAAAIVVDDGIATGATMRVALRATRALRPARLVLAVPVAAPDSLAALRPLADEIACVETPASLGAVGAFYLDFPQLEDGEVTAILARAAARPQRSGGSA</sequence>
<gene>
    <name evidence="2" type="ordered locus">Acry_2061</name>
</gene>
<evidence type="ECO:0000313" key="3">
    <source>
        <dbReference type="Proteomes" id="UP000000245"/>
    </source>
</evidence>
<dbReference type="Gene3D" id="3.30.1310.20">
    <property type="entry name" value="PRTase-like"/>
    <property type="match status" value="1"/>
</dbReference>